<dbReference type="Proteomes" id="UP001152888">
    <property type="component" value="Unassembled WGS sequence"/>
</dbReference>
<dbReference type="EMBL" id="CAKOFQ010006882">
    <property type="protein sequence ID" value="CAH1979570.1"/>
    <property type="molecule type" value="Genomic_DNA"/>
</dbReference>
<evidence type="ECO:0000256" key="1">
    <source>
        <dbReference type="ARBA" id="ARBA00001968"/>
    </source>
</evidence>
<comment type="caution">
    <text evidence="4">The sequence shown here is derived from an EMBL/GenBank/DDBJ whole genome shotgun (WGS) entry which is preliminary data.</text>
</comment>
<keyword evidence="5" id="KW-1185">Reference proteome</keyword>
<gene>
    <name evidence="4" type="ORF">ACAOBT_LOCUS13510</name>
</gene>
<proteinExistence type="predicted"/>
<organism evidence="4 5">
    <name type="scientific">Acanthoscelides obtectus</name>
    <name type="common">Bean weevil</name>
    <name type="synonym">Bruchus obtectus</name>
    <dbReference type="NCBI Taxonomy" id="200917"/>
    <lineage>
        <taxon>Eukaryota</taxon>
        <taxon>Metazoa</taxon>
        <taxon>Ecdysozoa</taxon>
        <taxon>Arthropoda</taxon>
        <taxon>Hexapoda</taxon>
        <taxon>Insecta</taxon>
        <taxon>Pterygota</taxon>
        <taxon>Neoptera</taxon>
        <taxon>Endopterygota</taxon>
        <taxon>Coleoptera</taxon>
        <taxon>Polyphaga</taxon>
        <taxon>Cucujiformia</taxon>
        <taxon>Chrysomeloidea</taxon>
        <taxon>Chrysomelidae</taxon>
        <taxon>Bruchinae</taxon>
        <taxon>Bruchini</taxon>
        <taxon>Acanthoscelides</taxon>
    </lineage>
</organism>
<evidence type="ECO:0000259" key="3">
    <source>
        <dbReference type="Pfam" id="PF13359"/>
    </source>
</evidence>
<comment type="cofactor">
    <cofactor evidence="1">
        <name>a divalent metal cation</name>
        <dbReference type="ChEBI" id="CHEBI:60240"/>
    </cofactor>
</comment>
<dbReference type="InterPro" id="IPR027806">
    <property type="entry name" value="HARBI1_dom"/>
</dbReference>
<reference evidence="4" key="1">
    <citation type="submission" date="2022-03" db="EMBL/GenBank/DDBJ databases">
        <authorList>
            <person name="Sayadi A."/>
        </authorList>
    </citation>
    <scope>NUCLEOTIDE SEQUENCE</scope>
</reference>
<dbReference type="OrthoDB" id="8193319at2759"/>
<evidence type="ECO:0000313" key="4">
    <source>
        <dbReference type="EMBL" id="CAH1979570.1"/>
    </source>
</evidence>
<dbReference type="Pfam" id="PF13359">
    <property type="entry name" value="DDE_Tnp_4"/>
    <property type="match status" value="1"/>
</dbReference>
<dbReference type="AlphaFoldDB" id="A0A9P0KQA4"/>
<feature type="domain" description="DDE Tnp4" evidence="3">
    <location>
        <begin position="2"/>
        <end position="123"/>
    </location>
</feature>
<protein>
    <recommendedName>
        <fullName evidence="3">DDE Tnp4 domain-containing protein</fullName>
    </recommendedName>
</protein>
<evidence type="ECO:0000313" key="5">
    <source>
        <dbReference type="Proteomes" id="UP001152888"/>
    </source>
</evidence>
<evidence type="ECO:0000256" key="2">
    <source>
        <dbReference type="ARBA" id="ARBA00022723"/>
    </source>
</evidence>
<dbReference type="GO" id="GO:0046872">
    <property type="term" value="F:metal ion binding"/>
    <property type="evidence" value="ECO:0007669"/>
    <property type="project" value="UniProtKB-KW"/>
</dbReference>
<name>A0A9P0KQA4_ACAOB</name>
<sequence length="199" mass="22720">MVDSNYEFLYIDVGSNGRMNVASIFGASRLKTAVESNTLRFPDWGVLVGDDAVPLKTYLMKPYSRNGMTQKEKIFNYRLARARRISENAFGILVSRFRIFLRGIEVSPDKVDYIVRTTCALHNWLRRTSANTYIPPGTTDYEDIDTGNIIPGSWRKDVANNQVLQPGHSWTSHNYSKGAATRRDNYAEYFMNDGAVDWQ</sequence>
<keyword evidence="2" id="KW-0479">Metal-binding</keyword>
<accession>A0A9P0KQA4</accession>